<keyword evidence="1 4" id="KW-0378">Hydrolase</keyword>
<dbReference type="PANTHER" id="PTHR10272">
    <property type="entry name" value="PLATELET-ACTIVATING FACTOR ACETYLHYDROLASE"/>
    <property type="match status" value="1"/>
</dbReference>
<evidence type="ECO:0000313" key="5">
    <source>
        <dbReference type="Proteomes" id="UP000680670"/>
    </source>
</evidence>
<comment type="caution">
    <text evidence="4">The sequence shown here is derived from an EMBL/GenBank/DDBJ whole genome shotgun (WGS) entry which is preliminary data.</text>
</comment>
<keyword evidence="2" id="KW-0442">Lipid degradation</keyword>
<evidence type="ECO:0000313" key="4">
    <source>
        <dbReference type="EMBL" id="GIN95944.1"/>
    </source>
</evidence>
<dbReference type="InterPro" id="IPR029058">
    <property type="entry name" value="AB_hydrolase_fold"/>
</dbReference>
<dbReference type="Pfam" id="PF03403">
    <property type="entry name" value="PAF-AH_p_II"/>
    <property type="match status" value="1"/>
</dbReference>
<protein>
    <submittedName>
        <fullName evidence="4">Carboxylic ester hydrolase</fullName>
    </submittedName>
</protein>
<dbReference type="GO" id="GO:0016787">
    <property type="term" value="F:hydrolase activity"/>
    <property type="evidence" value="ECO:0007669"/>
    <property type="project" value="UniProtKB-KW"/>
</dbReference>
<evidence type="ECO:0000256" key="1">
    <source>
        <dbReference type="ARBA" id="ARBA00022801"/>
    </source>
</evidence>
<keyword evidence="3" id="KW-0443">Lipid metabolism</keyword>
<keyword evidence="5" id="KW-1185">Reference proteome</keyword>
<dbReference type="Gene3D" id="3.40.50.1820">
    <property type="entry name" value="alpha/beta hydrolase"/>
    <property type="match status" value="1"/>
</dbReference>
<organism evidence="4 5">
    <name type="scientific">Siminovitchia terrae</name>
    <name type="common">Bacillus terrae</name>
    <dbReference type="NCBI Taxonomy" id="1914933"/>
    <lineage>
        <taxon>Bacteria</taxon>
        <taxon>Bacillati</taxon>
        <taxon>Bacillota</taxon>
        <taxon>Bacilli</taxon>
        <taxon>Bacillales</taxon>
        <taxon>Bacillaceae</taxon>
        <taxon>Siminovitchia</taxon>
    </lineage>
</organism>
<dbReference type="EMBL" id="BORJ01000004">
    <property type="protein sequence ID" value="GIN95944.1"/>
    <property type="molecule type" value="Genomic_DNA"/>
</dbReference>
<dbReference type="PANTHER" id="PTHR10272:SF0">
    <property type="entry name" value="PLATELET-ACTIVATING FACTOR ACETYLHYDROLASE"/>
    <property type="match status" value="1"/>
</dbReference>
<evidence type="ECO:0000256" key="2">
    <source>
        <dbReference type="ARBA" id="ARBA00022963"/>
    </source>
</evidence>
<accession>A0ABQ4KVB8</accession>
<reference evidence="4 5" key="1">
    <citation type="submission" date="2021-03" db="EMBL/GenBank/DDBJ databases">
        <title>Antimicrobial resistance genes in bacteria isolated from Japanese honey, and their potential for conferring macrolide and lincosamide resistance in the American foulbrood pathogen Paenibacillus larvae.</title>
        <authorList>
            <person name="Okamoto M."/>
            <person name="Kumagai M."/>
            <person name="Kanamori H."/>
            <person name="Takamatsu D."/>
        </authorList>
    </citation>
    <scope>NUCLEOTIDE SEQUENCE [LARGE SCALE GENOMIC DNA]</scope>
    <source>
        <strain evidence="4 5">J6TS1</strain>
    </source>
</reference>
<dbReference type="RefSeq" id="WP_212951529.1">
    <property type="nucleotide sequence ID" value="NZ_BORI01000027.1"/>
</dbReference>
<gene>
    <name evidence="4" type="ORF">J6TS1_18140</name>
</gene>
<sequence>MAMNRFVPIFTITPDTIGSGVSAVLPFVLPVFHFPRPSGSYEIGTVTYHWTDLSRNEVFGPDKNANRDLMAQVWYPAKKGLSSSHAPYLQDSEAVATALARLHNFPEFSLRHLKYVNTNTSVSVPVADDKPNYPVLIFLEGLTGYRQMNTYQVEELVSHGYIVVGIDQPGVAASVIFPDGRQIAGFSKPQMDFLRETGSPPEGTTLLNTQEIKDGVIPYFAKDISFLLNQLASINSTDPNHILTGRLDLQRTGIFGVSFGGTVGAEACLKEPRLKACLVMDVDMTDDVVQKGLQQPSMWITRDADTMRLERQKAGGWTEKDIEKTQTTMRAVYNRLPGDGYFVQVPGMFHADLTDLTCISPISSKFGLGGPIGRKAHDIINAYSVAFFDKHLKNTATALLDGPSKQFPEVIFETRRS</sequence>
<dbReference type="Proteomes" id="UP000680670">
    <property type="component" value="Unassembled WGS sequence"/>
</dbReference>
<dbReference type="SUPFAM" id="SSF53474">
    <property type="entry name" value="alpha/beta-Hydrolases"/>
    <property type="match status" value="1"/>
</dbReference>
<proteinExistence type="predicted"/>
<name>A0ABQ4KVB8_SIMTE</name>
<evidence type="ECO:0000256" key="3">
    <source>
        <dbReference type="ARBA" id="ARBA00023098"/>
    </source>
</evidence>